<accession>A0ABU2TK61</accession>
<keyword evidence="3" id="KW-1185">Reference proteome</keyword>
<dbReference type="Gene3D" id="2.60.40.10">
    <property type="entry name" value="Immunoglobulins"/>
    <property type="match status" value="1"/>
</dbReference>
<comment type="caution">
    <text evidence="2">The sequence shown here is derived from an EMBL/GenBank/DDBJ whole genome shotgun (WGS) entry which is preliminary data.</text>
</comment>
<gene>
    <name evidence="2" type="ORF">RM550_37380</name>
</gene>
<evidence type="ECO:0000313" key="2">
    <source>
        <dbReference type="EMBL" id="MDT0461308.1"/>
    </source>
</evidence>
<dbReference type="EMBL" id="JAVRFE010000162">
    <property type="protein sequence ID" value="MDT0461308.1"/>
    <property type="molecule type" value="Genomic_DNA"/>
</dbReference>
<dbReference type="SUPFAM" id="SSF49373">
    <property type="entry name" value="Invasin/intimin cell-adhesion fragments"/>
    <property type="match status" value="1"/>
</dbReference>
<evidence type="ECO:0000313" key="3">
    <source>
        <dbReference type="Proteomes" id="UP001180551"/>
    </source>
</evidence>
<evidence type="ECO:0000259" key="1">
    <source>
        <dbReference type="Pfam" id="PF09134"/>
    </source>
</evidence>
<dbReference type="Pfam" id="PF09134">
    <property type="entry name" value="Invasin_D3"/>
    <property type="match status" value="1"/>
</dbReference>
<dbReference type="Proteomes" id="UP001180551">
    <property type="component" value="Unassembled WGS sequence"/>
</dbReference>
<feature type="non-terminal residue" evidence="2">
    <location>
        <position position="155"/>
    </location>
</feature>
<dbReference type="InterPro" id="IPR013783">
    <property type="entry name" value="Ig-like_fold"/>
</dbReference>
<name>A0ABU2TK61_9ACTN</name>
<feature type="non-terminal residue" evidence="2">
    <location>
        <position position="1"/>
    </location>
</feature>
<dbReference type="InterPro" id="IPR015217">
    <property type="entry name" value="Invasin_dom_3"/>
</dbReference>
<sequence>AYDVKGNSGSATAEIQVGIGDVLPGATKVSANPTTLPADGKSTSTLSIELFDDQGNAVPGMVKSLTTSIQAAVAANQPSSRLAAQAATVGPLEEASPGVYQAIITAGTRVGTATVSSQFNGIALPDVTITESADAVTGHLAAGAILATVDNSVAN</sequence>
<protein>
    <submittedName>
        <fullName evidence="2">Ig-like domain-containing protein</fullName>
    </submittedName>
</protein>
<reference evidence="2" key="1">
    <citation type="submission" date="2024-05" db="EMBL/GenBank/DDBJ databases">
        <title>30 novel species of actinomycetes from the DSMZ collection.</title>
        <authorList>
            <person name="Nouioui I."/>
        </authorList>
    </citation>
    <scope>NUCLEOTIDE SEQUENCE</scope>
    <source>
        <strain evidence="2">DSM 41527</strain>
    </source>
</reference>
<proteinExistence type="predicted"/>
<dbReference type="InterPro" id="IPR008964">
    <property type="entry name" value="Invasin/intimin_cell_adhesion"/>
</dbReference>
<feature type="domain" description="Invasin" evidence="1">
    <location>
        <begin position="26"/>
        <end position="130"/>
    </location>
</feature>
<organism evidence="2 3">
    <name type="scientific">Streptomyces mooreae</name>
    <dbReference type="NCBI Taxonomy" id="3075523"/>
    <lineage>
        <taxon>Bacteria</taxon>
        <taxon>Bacillati</taxon>
        <taxon>Actinomycetota</taxon>
        <taxon>Actinomycetes</taxon>
        <taxon>Kitasatosporales</taxon>
        <taxon>Streptomycetaceae</taxon>
        <taxon>Streptomyces</taxon>
    </lineage>
</organism>
<dbReference type="RefSeq" id="WP_311628198.1">
    <property type="nucleotide sequence ID" value="NZ_JAVRFE010000162.1"/>
</dbReference>